<comment type="caution">
    <text evidence="3">The sequence shown here is derived from an EMBL/GenBank/DDBJ whole genome shotgun (WGS) entry which is preliminary data.</text>
</comment>
<keyword evidence="1" id="KW-1133">Transmembrane helix</keyword>
<proteinExistence type="predicted"/>
<dbReference type="EMBL" id="SKBU01000006">
    <property type="protein sequence ID" value="TCJ19899.1"/>
    <property type="molecule type" value="Genomic_DNA"/>
</dbReference>
<dbReference type="RefSeq" id="WP_132688182.1">
    <property type="nucleotide sequence ID" value="NZ_SKBU01000006.1"/>
</dbReference>
<keyword evidence="1" id="KW-0472">Membrane</keyword>
<evidence type="ECO:0000313" key="4">
    <source>
        <dbReference type="Proteomes" id="UP000295244"/>
    </source>
</evidence>
<reference evidence="3 4" key="1">
    <citation type="submission" date="2019-03" db="EMBL/GenBank/DDBJ databases">
        <title>Whole genome sequence of a novel Rubrobacter taiwanensis strain, isolated from Yellowstone National Park.</title>
        <authorList>
            <person name="Freed S."/>
            <person name="Ramaley R.F."/>
            <person name="Kyndt J.A."/>
        </authorList>
    </citation>
    <scope>NUCLEOTIDE SEQUENCE [LARGE SCALE GENOMIC DNA]</scope>
    <source>
        <strain evidence="3 4">Yellowstone</strain>
    </source>
</reference>
<feature type="transmembrane region" description="Helical" evidence="1">
    <location>
        <begin position="159"/>
        <end position="177"/>
    </location>
</feature>
<feature type="transmembrane region" description="Helical" evidence="1">
    <location>
        <begin position="56"/>
        <end position="76"/>
    </location>
</feature>
<evidence type="ECO:0000313" key="3">
    <source>
        <dbReference type="EMBL" id="TCJ19899.1"/>
    </source>
</evidence>
<keyword evidence="1" id="KW-0812">Transmembrane</keyword>
<accession>A0A4R1BQA0</accession>
<feature type="transmembrane region" description="Helical" evidence="1">
    <location>
        <begin position="131"/>
        <end position="153"/>
    </location>
</feature>
<dbReference type="Proteomes" id="UP000295244">
    <property type="component" value="Unassembled WGS sequence"/>
</dbReference>
<feature type="transmembrane region" description="Helical" evidence="1">
    <location>
        <begin position="83"/>
        <end position="102"/>
    </location>
</feature>
<dbReference type="OrthoDB" id="5242054at2"/>
<name>A0A4R1BQA0_9ACTN</name>
<gene>
    <name evidence="3" type="ORF">E0L93_02790</name>
</gene>
<protein>
    <recommendedName>
        <fullName evidence="2">GGDEF domain-containing protein</fullName>
    </recommendedName>
</protein>
<sequence>MERGYGGAYHVPAMMAAGSQQNARVFKGFALLSLALIGVAVFLVHQPAYTPAVAYIPLYTLVSLWVASAVAAGLLPQQQFSDVACAVGYAYFAALLASLTFFTGGASSELYALFFPLLLAAALHRSRIIPLAALGATLVGYALAMLPGLAGGVVAPSLILFRLVAFAAAGTLGFLTAREKEEEAPLEDEFAFDPDGSLLLERVTYELSERRGVPVAVILVDPGRELEDVDMLLERVSQRVEDPILLGEGDVFGLVLSGADDRVVESAARRVLAAASSLGSRETRAGAAIYPRDARTPQELLLAAGRALEAAFEMESPSAIVVAGRGTEPARRAAQ</sequence>
<dbReference type="PROSITE" id="PS50887">
    <property type="entry name" value="GGDEF"/>
    <property type="match status" value="1"/>
</dbReference>
<dbReference type="InterPro" id="IPR000160">
    <property type="entry name" value="GGDEF_dom"/>
</dbReference>
<evidence type="ECO:0000256" key="1">
    <source>
        <dbReference type="SAM" id="Phobius"/>
    </source>
</evidence>
<organism evidence="3 4">
    <name type="scientific">Rubrobacter taiwanensis</name>
    <dbReference type="NCBI Taxonomy" id="185139"/>
    <lineage>
        <taxon>Bacteria</taxon>
        <taxon>Bacillati</taxon>
        <taxon>Actinomycetota</taxon>
        <taxon>Rubrobacteria</taxon>
        <taxon>Rubrobacterales</taxon>
        <taxon>Rubrobacteraceae</taxon>
        <taxon>Rubrobacter</taxon>
    </lineage>
</organism>
<keyword evidence="4" id="KW-1185">Reference proteome</keyword>
<feature type="domain" description="GGDEF" evidence="2">
    <location>
        <begin position="211"/>
        <end position="325"/>
    </location>
</feature>
<evidence type="ECO:0000259" key="2">
    <source>
        <dbReference type="PROSITE" id="PS50887"/>
    </source>
</evidence>
<dbReference type="AlphaFoldDB" id="A0A4R1BQA0"/>
<feature type="transmembrane region" description="Helical" evidence="1">
    <location>
        <begin position="25"/>
        <end position="44"/>
    </location>
</feature>